<evidence type="ECO:0000256" key="2">
    <source>
        <dbReference type="SAM" id="SignalP"/>
    </source>
</evidence>
<proteinExistence type="predicted"/>
<evidence type="ECO:0000259" key="3">
    <source>
        <dbReference type="Pfam" id="PF20434"/>
    </source>
</evidence>
<feature type="domain" description="BD-FAE-like" evidence="3">
    <location>
        <begin position="57"/>
        <end position="167"/>
    </location>
</feature>
<evidence type="ECO:0000313" key="5">
    <source>
        <dbReference type="Proteomes" id="UP000320314"/>
    </source>
</evidence>
<dbReference type="Proteomes" id="UP000320314">
    <property type="component" value="Unassembled WGS sequence"/>
</dbReference>
<evidence type="ECO:0000313" key="4">
    <source>
        <dbReference type="EMBL" id="TPW32075.1"/>
    </source>
</evidence>
<dbReference type="OrthoDB" id="9771666at2"/>
<dbReference type="InterPro" id="IPR029058">
    <property type="entry name" value="AB_hydrolase_fold"/>
</dbReference>
<dbReference type="PANTHER" id="PTHR48081:SF33">
    <property type="entry name" value="KYNURENINE FORMAMIDASE"/>
    <property type="match status" value="1"/>
</dbReference>
<keyword evidence="2" id="KW-0732">Signal</keyword>
<dbReference type="InterPro" id="IPR050300">
    <property type="entry name" value="GDXG_lipolytic_enzyme"/>
</dbReference>
<keyword evidence="1 4" id="KW-0378">Hydrolase</keyword>
<organism evidence="4 5">
    <name type="scientific">Pararhizobium mangrovi</name>
    <dbReference type="NCBI Taxonomy" id="2590452"/>
    <lineage>
        <taxon>Bacteria</taxon>
        <taxon>Pseudomonadati</taxon>
        <taxon>Pseudomonadota</taxon>
        <taxon>Alphaproteobacteria</taxon>
        <taxon>Hyphomicrobiales</taxon>
        <taxon>Rhizobiaceae</taxon>
        <taxon>Rhizobium/Agrobacterium group</taxon>
        <taxon>Pararhizobium</taxon>
    </lineage>
</organism>
<dbReference type="AlphaFoldDB" id="A0A506UG26"/>
<dbReference type="Pfam" id="PF20434">
    <property type="entry name" value="BD-FAE"/>
    <property type="match status" value="1"/>
</dbReference>
<dbReference type="PANTHER" id="PTHR48081">
    <property type="entry name" value="AB HYDROLASE SUPERFAMILY PROTEIN C4A8.06C"/>
    <property type="match status" value="1"/>
</dbReference>
<comment type="caution">
    <text evidence="4">The sequence shown here is derived from an EMBL/GenBank/DDBJ whole genome shotgun (WGS) entry which is preliminary data.</text>
</comment>
<dbReference type="InterPro" id="IPR049492">
    <property type="entry name" value="BD-FAE-like_dom"/>
</dbReference>
<dbReference type="SUPFAM" id="SSF53474">
    <property type="entry name" value="alpha/beta-Hydrolases"/>
    <property type="match status" value="1"/>
</dbReference>
<protein>
    <submittedName>
        <fullName evidence="4">Alpha/beta hydrolase</fullName>
    </submittedName>
</protein>
<name>A0A506UG26_9HYPH</name>
<feature type="signal peptide" evidence="2">
    <location>
        <begin position="1"/>
        <end position="41"/>
    </location>
</feature>
<sequence length="295" mass="32725">MVPRGAVPLFYPSTKGPLVQRRPFCLVLALCLLFVAAAAHAQERRYDGVPYAGPLALDIYVPAGPLEPLPQRKRGVVVYVHGGGWLKGDRKHVYKIPEFITSLGYVFVAMDYRLVPETDIEGQTQDVARAINWVSRNIADYGGDPNRIAIMGHSAGSHLVTMVAARHLVNVRAVIADDVQAYDMVAYDAMRGSLGYPYKQAFGEDPADWRKWSPITYARTARNVPPHLMMYSGSNGERRQALTTEYARVLSSRGTYVYVFDGSDYTHGTIARYLGRLGDRASGVVAQFLKRTIGR</sequence>
<gene>
    <name evidence="4" type="ORF">FJU11_02510</name>
</gene>
<keyword evidence="5" id="KW-1185">Reference proteome</keyword>
<feature type="chain" id="PRO_5021392972" evidence="2">
    <location>
        <begin position="42"/>
        <end position="295"/>
    </location>
</feature>
<evidence type="ECO:0000256" key="1">
    <source>
        <dbReference type="ARBA" id="ARBA00022801"/>
    </source>
</evidence>
<dbReference type="GO" id="GO:0016787">
    <property type="term" value="F:hydrolase activity"/>
    <property type="evidence" value="ECO:0007669"/>
    <property type="project" value="UniProtKB-KW"/>
</dbReference>
<dbReference type="Gene3D" id="3.40.50.1820">
    <property type="entry name" value="alpha/beta hydrolase"/>
    <property type="match status" value="1"/>
</dbReference>
<dbReference type="EMBL" id="VHLH01000002">
    <property type="protein sequence ID" value="TPW32075.1"/>
    <property type="molecule type" value="Genomic_DNA"/>
</dbReference>
<reference evidence="4 5" key="1">
    <citation type="submission" date="2019-06" db="EMBL/GenBank/DDBJ databases">
        <authorList>
            <person name="Li M."/>
        </authorList>
    </citation>
    <scope>NUCLEOTIDE SEQUENCE [LARGE SCALE GENOMIC DNA]</scope>
    <source>
        <strain evidence="4 5">BGMRC6574</strain>
    </source>
</reference>
<accession>A0A506UG26</accession>